<dbReference type="EMBL" id="LJOY01000003">
    <property type="protein sequence ID" value="OBQ27218.1"/>
    <property type="molecule type" value="Genomic_DNA"/>
</dbReference>
<evidence type="ECO:0000313" key="2">
    <source>
        <dbReference type="Proteomes" id="UP000092382"/>
    </source>
</evidence>
<dbReference type="Proteomes" id="UP000092382">
    <property type="component" value="Unassembled WGS sequence"/>
</dbReference>
<comment type="caution">
    <text evidence="1">The sequence shown here is derived from an EMBL/GenBank/DDBJ whole genome shotgun (WGS) entry which is preliminary data.</text>
</comment>
<dbReference type="InterPro" id="IPR049891">
    <property type="entry name" value="CTB"/>
</dbReference>
<organism evidence="1 2">
    <name type="scientific">Aphanizomenon flos-aquae LD13</name>
    <dbReference type="NCBI Taxonomy" id="1710894"/>
    <lineage>
        <taxon>Bacteria</taxon>
        <taxon>Bacillati</taxon>
        <taxon>Cyanobacteriota</taxon>
        <taxon>Cyanophyceae</taxon>
        <taxon>Nostocales</taxon>
        <taxon>Aphanizomenonaceae</taxon>
        <taxon>Aphanizomenon</taxon>
    </lineage>
</organism>
<proteinExistence type="predicted"/>
<protein>
    <submittedName>
        <fullName evidence="1">Uncharacterized protein</fullName>
    </submittedName>
</protein>
<dbReference type="AlphaFoldDB" id="A0A1B7W1Q3"/>
<dbReference type="PATRIC" id="fig|1710894.3.peg.3917"/>
<sequence length="118" mass="11424">MLNQINGSDLLVALSDQQQEIVTGGADFELAASNYANKGSLLMGTSVSGPQGSSATSAGKANTILTAGQDFLGLGAEPPAGIGALGQATLPTEGSTRAIPLVAGTPLPTGAGSATILA</sequence>
<reference evidence="1 2" key="1">
    <citation type="submission" date="2015-09" db="EMBL/GenBank/DDBJ databases">
        <title>Whole genome shotgun sequence assembly of Aphanizomenon flos-aquae UKL13.</title>
        <authorList>
            <person name="Driscoll C."/>
        </authorList>
    </citation>
    <scope>NUCLEOTIDE SEQUENCE [LARGE SCALE GENOMIC DNA]</scope>
    <source>
        <strain evidence="1">MDT13</strain>
    </source>
</reference>
<dbReference type="NCBIfam" id="NF038167">
    <property type="entry name" value="cyan_ocin_like"/>
    <property type="match status" value="1"/>
</dbReference>
<name>A0A1B7W1Q3_APHFL</name>
<evidence type="ECO:0000313" key="1">
    <source>
        <dbReference type="EMBL" id="OBQ27218.1"/>
    </source>
</evidence>
<accession>A0A1B7W1Q3</accession>
<gene>
    <name evidence="1" type="ORF">AN481_01425</name>
</gene>